<dbReference type="InterPro" id="IPR051803">
    <property type="entry name" value="TA_system_RelE-like_toxin"/>
</dbReference>
<evidence type="ECO:0000256" key="2">
    <source>
        <dbReference type="ARBA" id="ARBA00022649"/>
    </source>
</evidence>
<dbReference type="RefSeq" id="WP_231036756.1">
    <property type="nucleotide sequence ID" value="NZ_JAJNGX010000083.1"/>
</dbReference>
<dbReference type="AlphaFoldDB" id="A0A9Q2RZV5"/>
<sequence>MSRVTFSPAAAADIDAIWDYTLGEWGADQADRYTDDIRDVCDGLARGDKRGRSLDVRDGYLKHPIGRHFIFFRTTDDGIEVIRILHQRMDVGRHL</sequence>
<organism evidence="4 5">
    <name type="scientific">Pseudosulfitobacter pseudonitzschiae</name>
    <dbReference type="NCBI Taxonomy" id="1402135"/>
    <lineage>
        <taxon>Bacteria</taxon>
        <taxon>Pseudomonadati</taxon>
        <taxon>Pseudomonadota</taxon>
        <taxon>Alphaproteobacteria</taxon>
        <taxon>Rhodobacterales</taxon>
        <taxon>Roseobacteraceae</taxon>
        <taxon>Pseudosulfitobacter</taxon>
    </lineage>
</organism>
<evidence type="ECO:0000256" key="3">
    <source>
        <dbReference type="PIRNR" id="PIRNR029218"/>
    </source>
</evidence>
<accession>A0A9Q2RZV5</accession>
<name>A0A9Q2RZV5_9RHOB</name>
<dbReference type="Proteomes" id="UP000809337">
    <property type="component" value="Unassembled WGS sequence"/>
</dbReference>
<dbReference type="PANTHER" id="PTHR33755:SF9">
    <property type="entry name" value="TOXIN PARE1"/>
    <property type="match status" value="1"/>
</dbReference>
<dbReference type="EMBL" id="JAFBWN010000081">
    <property type="protein sequence ID" value="MBM2357804.1"/>
    <property type="molecule type" value="Genomic_DNA"/>
</dbReference>
<reference evidence="4" key="1">
    <citation type="submission" date="2021-01" db="EMBL/GenBank/DDBJ databases">
        <title>Diatom-associated Roseobacters Show Island Model of Population Structure.</title>
        <authorList>
            <person name="Qu L."/>
            <person name="Feng X."/>
            <person name="Chen Y."/>
            <person name="Li L."/>
            <person name="Wang X."/>
            <person name="Hu Z."/>
            <person name="Wang H."/>
            <person name="Luo H."/>
        </authorList>
    </citation>
    <scope>NUCLEOTIDE SEQUENCE</scope>
    <source>
        <strain evidence="4">SM26-45</strain>
    </source>
</reference>
<dbReference type="Gene3D" id="3.30.2310.20">
    <property type="entry name" value="RelE-like"/>
    <property type="match status" value="1"/>
</dbReference>
<dbReference type="InterPro" id="IPR028344">
    <property type="entry name" value="ParE1/4"/>
</dbReference>
<protein>
    <recommendedName>
        <fullName evidence="3">Toxin</fullName>
    </recommendedName>
</protein>
<dbReference type="PIRSF" id="PIRSF029218">
    <property type="entry name" value="ParE"/>
    <property type="match status" value="1"/>
</dbReference>
<proteinExistence type="inferred from homology"/>
<comment type="similarity">
    <text evidence="1 3">Belongs to the RelE toxin family.</text>
</comment>
<dbReference type="InterPro" id="IPR007712">
    <property type="entry name" value="RelE/ParE_toxin"/>
</dbReference>
<evidence type="ECO:0000256" key="1">
    <source>
        <dbReference type="ARBA" id="ARBA00006226"/>
    </source>
</evidence>
<evidence type="ECO:0000313" key="5">
    <source>
        <dbReference type="Proteomes" id="UP000809337"/>
    </source>
</evidence>
<gene>
    <name evidence="4" type="ORF">JQX14_25130</name>
</gene>
<dbReference type="Pfam" id="PF05016">
    <property type="entry name" value="ParE_toxin"/>
    <property type="match status" value="1"/>
</dbReference>
<dbReference type="InterPro" id="IPR035093">
    <property type="entry name" value="RelE/ParE_toxin_dom_sf"/>
</dbReference>
<comment type="caution">
    <text evidence="4">The sequence shown here is derived from an EMBL/GenBank/DDBJ whole genome shotgun (WGS) entry which is preliminary data.</text>
</comment>
<evidence type="ECO:0000313" key="4">
    <source>
        <dbReference type="EMBL" id="MBM2357804.1"/>
    </source>
</evidence>
<dbReference type="PANTHER" id="PTHR33755">
    <property type="entry name" value="TOXIN PARE1-RELATED"/>
    <property type="match status" value="1"/>
</dbReference>
<keyword evidence="2" id="KW-1277">Toxin-antitoxin system</keyword>